<gene>
    <name evidence="1" type="ORF">B0J11DRAFT_512057</name>
</gene>
<dbReference type="OrthoDB" id="194358at2759"/>
<protein>
    <submittedName>
        <fullName evidence="1">Uncharacterized protein</fullName>
    </submittedName>
</protein>
<dbReference type="Proteomes" id="UP000700596">
    <property type="component" value="Unassembled WGS sequence"/>
</dbReference>
<reference evidence="1" key="1">
    <citation type="journal article" date="2021" name="Nat. Commun.">
        <title>Genetic determinants of endophytism in the Arabidopsis root mycobiome.</title>
        <authorList>
            <person name="Mesny F."/>
            <person name="Miyauchi S."/>
            <person name="Thiergart T."/>
            <person name="Pickel B."/>
            <person name="Atanasova L."/>
            <person name="Karlsson M."/>
            <person name="Huettel B."/>
            <person name="Barry K.W."/>
            <person name="Haridas S."/>
            <person name="Chen C."/>
            <person name="Bauer D."/>
            <person name="Andreopoulos W."/>
            <person name="Pangilinan J."/>
            <person name="LaButti K."/>
            <person name="Riley R."/>
            <person name="Lipzen A."/>
            <person name="Clum A."/>
            <person name="Drula E."/>
            <person name="Henrissat B."/>
            <person name="Kohler A."/>
            <person name="Grigoriev I.V."/>
            <person name="Martin F.M."/>
            <person name="Hacquard S."/>
        </authorList>
    </citation>
    <scope>NUCLEOTIDE SEQUENCE</scope>
    <source>
        <strain evidence="1">MPI-CAGE-CH-0243</strain>
    </source>
</reference>
<sequence>MGRFEQDGSGLINLTNSLWTILKETVQDPEAGSVIIVLDALDADVILTWLETNNAAPTTDPTIFVDAVDSGPSPQRWCVLFDKLHLTQRISKIRAFAGIVRDQFIWG</sequence>
<proteinExistence type="predicted"/>
<evidence type="ECO:0000313" key="1">
    <source>
        <dbReference type="EMBL" id="KAH7111810.1"/>
    </source>
</evidence>
<name>A0A9P9D1N2_9PLEO</name>
<dbReference type="EMBL" id="JAGMWT010000023">
    <property type="protein sequence ID" value="KAH7111810.1"/>
    <property type="molecule type" value="Genomic_DNA"/>
</dbReference>
<keyword evidence="2" id="KW-1185">Reference proteome</keyword>
<organism evidence="1 2">
    <name type="scientific">Dendryphion nanum</name>
    <dbReference type="NCBI Taxonomy" id="256645"/>
    <lineage>
        <taxon>Eukaryota</taxon>
        <taxon>Fungi</taxon>
        <taxon>Dikarya</taxon>
        <taxon>Ascomycota</taxon>
        <taxon>Pezizomycotina</taxon>
        <taxon>Dothideomycetes</taxon>
        <taxon>Pleosporomycetidae</taxon>
        <taxon>Pleosporales</taxon>
        <taxon>Torulaceae</taxon>
        <taxon>Dendryphion</taxon>
    </lineage>
</organism>
<comment type="caution">
    <text evidence="1">The sequence shown here is derived from an EMBL/GenBank/DDBJ whole genome shotgun (WGS) entry which is preliminary data.</text>
</comment>
<accession>A0A9P9D1N2</accession>
<dbReference type="AlphaFoldDB" id="A0A9P9D1N2"/>
<evidence type="ECO:0000313" key="2">
    <source>
        <dbReference type="Proteomes" id="UP000700596"/>
    </source>
</evidence>